<proteinExistence type="predicted"/>
<dbReference type="Proteomes" id="UP001138681">
    <property type="component" value="Unassembled WGS sequence"/>
</dbReference>
<feature type="transmembrane region" description="Helical" evidence="6">
    <location>
        <begin position="280"/>
        <end position="297"/>
    </location>
</feature>
<dbReference type="Pfam" id="PF03706">
    <property type="entry name" value="LPG_synthase_TM"/>
    <property type="match status" value="1"/>
</dbReference>
<evidence type="ECO:0000313" key="7">
    <source>
        <dbReference type="EMBL" id="MBV7259605.1"/>
    </source>
</evidence>
<keyword evidence="8" id="KW-1185">Reference proteome</keyword>
<evidence type="ECO:0000256" key="3">
    <source>
        <dbReference type="ARBA" id="ARBA00022692"/>
    </source>
</evidence>
<evidence type="ECO:0000256" key="5">
    <source>
        <dbReference type="ARBA" id="ARBA00023136"/>
    </source>
</evidence>
<evidence type="ECO:0000313" key="8">
    <source>
        <dbReference type="Proteomes" id="UP001138681"/>
    </source>
</evidence>
<keyword evidence="5 6" id="KW-0472">Membrane</keyword>
<dbReference type="AlphaFoldDB" id="A0A9X1F3H4"/>
<comment type="subcellular location">
    <subcellularLocation>
        <location evidence="1">Cell membrane</location>
        <topology evidence="1">Multi-pass membrane protein</topology>
    </subcellularLocation>
</comment>
<keyword evidence="2" id="KW-1003">Cell membrane</keyword>
<name>A0A9X1F3H4_9SPHN</name>
<feature type="transmembrane region" description="Helical" evidence="6">
    <location>
        <begin position="333"/>
        <end position="349"/>
    </location>
</feature>
<feature type="transmembrane region" description="Helical" evidence="6">
    <location>
        <begin position="151"/>
        <end position="169"/>
    </location>
</feature>
<feature type="transmembrane region" description="Helical" evidence="6">
    <location>
        <begin position="60"/>
        <end position="79"/>
    </location>
</feature>
<dbReference type="NCBIfam" id="TIGR00374">
    <property type="entry name" value="flippase-like domain"/>
    <property type="match status" value="1"/>
</dbReference>
<sequence>MSDPAQPHTPIEGENPAIKHWRNMPRRTLTIALSILPLVALVNVAVLVYSLGGIDLSEKLVAPGLLGLAALLVFIPMIANSIRLGLWARFLGLEFGFLKALKVMTGTMVTNSVTPSSTGAMPIKLLFLMGEGVDSRRSVTLISFQAAEDTFVTLTTVGLCLGITGYAMFGFLGSDPEILTRLNGTIETAAWIASGTVLAIAALITMIAVGAFGARVRDWSARLMRRVKWHIVQIARDWANVFRQGKGLALINLGFTALQWVVRFSIAGLVLAAFDVEWQPALFWLLQWLVQTISSIVPTPGGAGGAEAAFLLLFAPFVAIGVLVPAMSTWRLLHFYLPLVGAALTFFLLHRRDRAKAKAAEREELHDKQDMAMAQPAE</sequence>
<dbReference type="InterPro" id="IPR022791">
    <property type="entry name" value="L-PG_synthase/AglD"/>
</dbReference>
<feature type="transmembrane region" description="Helical" evidence="6">
    <location>
        <begin position="29"/>
        <end position="54"/>
    </location>
</feature>
<reference evidence="7" key="1">
    <citation type="submission" date="2021-04" db="EMBL/GenBank/DDBJ databases">
        <authorList>
            <person name="Pira H."/>
            <person name="Risdian C."/>
            <person name="Wink J."/>
        </authorList>
    </citation>
    <scope>NUCLEOTIDE SEQUENCE</scope>
    <source>
        <strain evidence="7">WH158</strain>
    </source>
</reference>
<feature type="transmembrane region" description="Helical" evidence="6">
    <location>
        <begin position="250"/>
        <end position="274"/>
    </location>
</feature>
<evidence type="ECO:0000256" key="2">
    <source>
        <dbReference type="ARBA" id="ARBA00022475"/>
    </source>
</evidence>
<keyword evidence="3 6" id="KW-0812">Transmembrane</keyword>
<accession>A0A9X1F3H4</accession>
<dbReference type="PANTHER" id="PTHR37693">
    <property type="entry name" value="PHOSPHATIDYLGLYCEROL LYSYLTRANSFERASE"/>
    <property type="match status" value="1"/>
</dbReference>
<feature type="transmembrane region" description="Helical" evidence="6">
    <location>
        <begin position="309"/>
        <end position="327"/>
    </location>
</feature>
<protein>
    <submittedName>
        <fullName evidence="7">Flippase-like domain-containing protein</fullName>
    </submittedName>
</protein>
<evidence type="ECO:0000256" key="4">
    <source>
        <dbReference type="ARBA" id="ARBA00022989"/>
    </source>
</evidence>
<feature type="transmembrane region" description="Helical" evidence="6">
    <location>
        <begin position="189"/>
        <end position="216"/>
    </location>
</feature>
<organism evidence="7 8">
    <name type="scientific">Erythrobacter crassostreae</name>
    <dbReference type="NCBI Taxonomy" id="2828328"/>
    <lineage>
        <taxon>Bacteria</taxon>
        <taxon>Pseudomonadati</taxon>
        <taxon>Pseudomonadota</taxon>
        <taxon>Alphaproteobacteria</taxon>
        <taxon>Sphingomonadales</taxon>
        <taxon>Erythrobacteraceae</taxon>
        <taxon>Erythrobacter/Porphyrobacter group</taxon>
        <taxon>Erythrobacter</taxon>
    </lineage>
</organism>
<dbReference type="EMBL" id="JAGSPC010000001">
    <property type="protein sequence ID" value="MBV7259605.1"/>
    <property type="molecule type" value="Genomic_DNA"/>
</dbReference>
<gene>
    <name evidence="7" type="ORF">KCG46_08460</name>
</gene>
<dbReference type="PANTHER" id="PTHR37693:SF1">
    <property type="entry name" value="INTEGRAL MEMBRANE PROTEIN"/>
    <property type="match status" value="1"/>
</dbReference>
<evidence type="ECO:0000256" key="6">
    <source>
        <dbReference type="SAM" id="Phobius"/>
    </source>
</evidence>
<evidence type="ECO:0000256" key="1">
    <source>
        <dbReference type="ARBA" id="ARBA00004651"/>
    </source>
</evidence>
<keyword evidence="4 6" id="KW-1133">Transmembrane helix</keyword>
<dbReference type="RefSeq" id="WP_218404812.1">
    <property type="nucleotide sequence ID" value="NZ_JAGSPC010000001.1"/>
</dbReference>
<dbReference type="GO" id="GO:0005886">
    <property type="term" value="C:plasma membrane"/>
    <property type="evidence" value="ECO:0007669"/>
    <property type="project" value="UniProtKB-SubCell"/>
</dbReference>
<comment type="caution">
    <text evidence="7">The sequence shown here is derived from an EMBL/GenBank/DDBJ whole genome shotgun (WGS) entry which is preliminary data.</text>
</comment>